<dbReference type="InterPro" id="IPR052022">
    <property type="entry name" value="26kDa_periplasmic_antigen"/>
</dbReference>
<evidence type="ECO:0000313" key="3">
    <source>
        <dbReference type="Proteomes" id="UP000033664"/>
    </source>
</evidence>
<keyword evidence="3" id="KW-1185">Reference proteome</keyword>
<feature type="chain" id="PRO_5002474492" description="SIMPL domain-containing protein" evidence="1">
    <location>
        <begin position="24"/>
        <end position="241"/>
    </location>
</feature>
<comment type="caution">
    <text evidence="2">The sequence shown here is derived from an EMBL/GenBank/DDBJ whole genome shotgun (WGS) entry which is preliminary data.</text>
</comment>
<evidence type="ECO:0000256" key="1">
    <source>
        <dbReference type="SAM" id="SignalP"/>
    </source>
</evidence>
<dbReference type="PATRIC" id="fig|151081.8.peg.1098"/>
<feature type="signal peptide" evidence="1">
    <location>
        <begin position="1"/>
        <end position="23"/>
    </location>
</feature>
<proteinExistence type="predicted"/>
<dbReference type="Gene3D" id="3.30.70.2970">
    <property type="entry name" value="Protein of unknown function (DUF541), domain 2"/>
    <property type="match status" value="1"/>
</dbReference>
<name>A0A0F4PWJ7_9GAMM</name>
<dbReference type="Proteomes" id="UP000033664">
    <property type="component" value="Unassembled WGS sequence"/>
</dbReference>
<dbReference type="Gene3D" id="3.30.110.170">
    <property type="entry name" value="Protein of unknown function (DUF541), domain 1"/>
    <property type="match status" value="1"/>
</dbReference>
<dbReference type="Pfam" id="PF04402">
    <property type="entry name" value="SIMPL"/>
    <property type="match status" value="1"/>
</dbReference>
<dbReference type="OrthoDB" id="6310584at2"/>
<keyword evidence="1" id="KW-0732">Signal</keyword>
<accession>A0A0F4PWJ7</accession>
<protein>
    <recommendedName>
        <fullName evidence="4">SIMPL domain-containing protein</fullName>
    </recommendedName>
</protein>
<dbReference type="eggNOG" id="COG2968">
    <property type="taxonomic scope" value="Bacteria"/>
</dbReference>
<reference evidence="2 3" key="1">
    <citation type="journal article" date="2015" name="BMC Genomics">
        <title>Genome mining reveals unlocked bioactive potential of marine Gram-negative bacteria.</title>
        <authorList>
            <person name="Machado H."/>
            <person name="Sonnenschein E.C."/>
            <person name="Melchiorsen J."/>
            <person name="Gram L."/>
        </authorList>
    </citation>
    <scope>NUCLEOTIDE SEQUENCE [LARGE SCALE GENOMIC DNA]</scope>
    <source>
        <strain evidence="2 3">S3137</strain>
    </source>
</reference>
<evidence type="ECO:0000313" key="2">
    <source>
        <dbReference type="EMBL" id="KJY99850.1"/>
    </source>
</evidence>
<dbReference type="AlphaFoldDB" id="A0A0F4PWJ7"/>
<dbReference type="GO" id="GO:0006974">
    <property type="term" value="P:DNA damage response"/>
    <property type="evidence" value="ECO:0007669"/>
    <property type="project" value="TreeGrafter"/>
</dbReference>
<dbReference type="PANTHER" id="PTHR34387:SF1">
    <property type="entry name" value="PERIPLASMIC IMMUNOGENIC PROTEIN"/>
    <property type="match status" value="1"/>
</dbReference>
<sequence length="241" mass="26203">MGKNMKKLISLILTSGIAFGAHAASIPDEPHVQVTGVGEVWATPDKVTLNVSVNEHSKDVVAAKKAADDKLAAMILALKEQGVASKDIHASQLNVRSKTRYNRDTQTNEFDGYEVSRNLSIILRNIDSYAQTLQGLIQQGANQVGQSQFGLTNHDELFSQAQQKAFKDANAKASTYAEGFNARIEKVYSISAQQDYARPMPQVEAMMVRADSAGSAKVEDAYNIGEIKVTAKVNAVFLLED</sequence>
<evidence type="ECO:0008006" key="4">
    <source>
        <dbReference type="Google" id="ProtNLM"/>
    </source>
</evidence>
<dbReference type="EMBL" id="JXXZ01000007">
    <property type="protein sequence ID" value="KJY99850.1"/>
    <property type="molecule type" value="Genomic_DNA"/>
</dbReference>
<dbReference type="InterPro" id="IPR007497">
    <property type="entry name" value="SIMPL/DUF541"/>
</dbReference>
<dbReference type="PANTHER" id="PTHR34387">
    <property type="entry name" value="SLR1258 PROTEIN"/>
    <property type="match status" value="1"/>
</dbReference>
<organism evidence="2 3">
    <name type="scientific">Pseudoalteromonas ruthenica</name>
    <dbReference type="NCBI Taxonomy" id="151081"/>
    <lineage>
        <taxon>Bacteria</taxon>
        <taxon>Pseudomonadati</taxon>
        <taxon>Pseudomonadota</taxon>
        <taxon>Gammaproteobacteria</taxon>
        <taxon>Alteromonadales</taxon>
        <taxon>Pseudoalteromonadaceae</taxon>
        <taxon>Pseudoalteromonas</taxon>
    </lineage>
</organism>
<gene>
    <name evidence="2" type="ORF">TW72_09490</name>
</gene>